<comment type="caution">
    <text evidence="7">The sequence shown here is derived from an EMBL/GenBank/DDBJ whole genome shotgun (WGS) entry which is preliminary data.</text>
</comment>
<comment type="cofactor">
    <cofactor evidence="1">
        <name>FAD</name>
        <dbReference type="ChEBI" id="CHEBI:57692"/>
    </cofactor>
</comment>
<name>A0A848KA04_9NOCA</name>
<evidence type="ECO:0000259" key="6">
    <source>
        <dbReference type="Pfam" id="PF00441"/>
    </source>
</evidence>
<reference evidence="7 8" key="1">
    <citation type="submission" date="2019-05" db="EMBL/GenBank/DDBJ databases">
        <authorList>
            <person name="Lee S.D."/>
        </authorList>
    </citation>
    <scope>NUCLEOTIDE SEQUENCE [LARGE SCALE GENOMIC DNA]</scope>
    <source>
        <strain evidence="7 8">YC2-7</strain>
    </source>
</reference>
<dbReference type="GO" id="GO:0003995">
    <property type="term" value="F:acyl-CoA dehydrogenase activity"/>
    <property type="evidence" value="ECO:0007669"/>
    <property type="project" value="TreeGrafter"/>
</dbReference>
<dbReference type="PANTHER" id="PTHR43884">
    <property type="entry name" value="ACYL-COA DEHYDROGENASE"/>
    <property type="match status" value="1"/>
</dbReference>
<evidence type="ECO:0000256" key="2">
    <source>
        <dbReference type="ARBA" id="ARBA00009347"/>
    </source>
</evidence>
<keyword evidence="5" id="KW-1133">Transmembrane helix</keyword>
<dbReference type="PANTHER" id="PTHR43884:SF19">
    <property type="entry name" value="ACYL-COA DEHYDROGENASE FADE4-RELATED"/>
    <property type="match status" value="1"/>
</dbReference>
<dbReference type="InterPro" id="IPR037069">
    <property type="entry name" value="AcylCoA_DH/ox_N_sf"/>
</dbReference>
<feature type="transmembrane region" description="Helical" evidence="5">
    <location>
        <begin position="107"/>
        <end position="129"/>
    </location>
</feature>
<dbReference type="Gene3D" id="1.20.140.10">
    <property type="entry name" value="Butyryl-CoA Dehydrogenase, subunit A, domain 3"/>
    <property type="match status" value="1"/>
</dbReference>
<dbReference type="Gene3D" id="1.10.540.10">
    <property type="entry name" value="Acyl-CoA dehydrogenase/oxidase, N-terminal domain"/>
    <property type="match status" value="1"/>
</dbReference>
<keyword evidence="4" id="KW-0274">FAD</keyword>
<keyword evidence="8" id="KW-1185">Reference proteome</keyword>
<dbReference type="AlphaFoldDB" id="A0A848KA04"/>
<dbReference type="RefSeq" id="WP_169584222.1">
    <property type="nucleotide sequence ID" value="NZ_VCQU01000001.1"/>
</dbReference>
<proteinExistence type="inferred from homology"/>
<feature type="domain" description="Acyl-CoA dehydrogenase/oxidase C-terminal" evidence="6">
    <location>
        <begin position="273"/>
        <end position="417"/>
    </location>
</feature>
<sequence>MTVTALRTAAPAPATPSEALFNPKTATFTEFDPETQRLFKVVVDFFETRGKKVLKEQDRDLIWYSDFLEVVKTERIFATFLTPAALADGDPNKRWDTGRNAMLSKILGFYGMAYWYVWQVTILGLGPIWQSSNVAAKKRAAEQLENGEIFAFGLSEKDHGADVYSTDMVLTPAGDGDFTATGGKHYIGNGNLARMVSIFGRRADKPILDSADFERHANEDEFDGYVFFAADSQHPAYKLGRNVVDAQMYVAAFDLEDYPVKADDILHTGKSAFHAAINTVNVGKFNLGFGAIGACEHSYHEAVTHAENRILFGQRVTEFPQVRRMLADAYARLIAMKLYSERAIDYMRSASPEDRRYLLFNSIEKMTVTRQGESVMIGLWDTIAARAFENDMYFPMAILGVSGLPRLEGTVHVNMALALKFMQNYMFNPADAGLALLRYLPGNPTLSKVLRKSSRAATPVLSRGVAQLRSELSRATFEPVPTRRDTADDEFLFRQGPSRGLSKVRFHDWRPIFEAFSHVPNVAVFLEQAEGLQTLLASATPTADQQKDVDFLFAIGEMFTLIPYAQLVLEQAQIAGTRTDVLDQIFDVLVRDFSGHAVTLNGKPNATKAQQTQGLNLIRRPLADEGRFDRVVTLARAVAGSYEMNP</sequence>
<dbReference type="GO" id="GO:0005886">
    <property type="term" value="C:plasma membrane"/>
    <property type="evidence" value="ECO:0007669"/>
    <property type="project" value="TreeGrafter"/>
</dbReference>
<keyword evidence="5" id="KW-0472">Membrane</keyword>
<dbReference type="InterPro" id="IPR036250">
    <property type="entry name" value="AcylCo_DH-like_C"/>
</dbReference>
<evidence type="ECO:0000313" key="7">
    <source>
        <dbReference type="EMBL" id="NMN93512.1"/>
    </source>
</evidence>
<evidence type="ECO:0000313" key="8">
    <source>
        <dbReference type="Proteomes" id="UP000535543"/>
    </source>
</evidence>
<evidence type="ECO:0000256" key="4">
    <source>
        <dbReference type="ARBA" id="ARBA00022827"/>
    </source>
</evidence>
<protein>
    <submittedName>
        <fullName evidence="7">Acyl-CoA dehydrogenase</fullName>
    </submittedName>
</protein>
<dbReference type="CDD" id="cd00567">
    <property type="entry name" value="ACAD"/>
    <property type="match status" value="1"/>
</dbReference>
<evidence type="ECO:0000256" key="1">
    <source>
        <dbReference type="ARBA" id="ARBA00001974"/>
    </source>
</evidence>
<dbReference type="InterPro" id="IPR009100">
    <property type="entry name" value="AcylCoA_DH/oxidase_NM_dom_sf"/>
</dbReference>
<gene>
    <name evidence="7" type="ORF">FGL95_00495</name>
</gene>
<accession>A0A848KA04</accession>
<organism evidence="7 8">
    <name type="scientific">Antrihabitans stalactiti</name>
    <dbReference type="NCBI Taxonomy" id="2584121"/>
    <lineage>
        <taxon>Bacteria</taxon>
        <taxon>Bacillati</taxon>
        <taxon>Actinomycetota</taxon>
        <taxon>Actinomycetes</taxon>
        <taxon>Mycobacteriales</taxon>
        <taxon>Nocardiaceae</taxon>
        <taxon>Antrihabitans</taxon>
    </lineage>
</organism>
<keyword evidence="5" id="KW-0812">Transmembrane</keyword>
<dbReference type="Proteomes" id="UP000535543">
    <property type="component" value="Unassembled WGS sequence"/>
</dbReference>
<dbReference type="Gene3D" id="2.40.110.10">
    <property type="entry name" value="Butyryl-CoA Dehydrogenase, subunit A, domain 2"/>
    <property type="match status" value="1"/>
</dbReference>
<dbReference type="InterPro" id="IPR046373">
    <property type="entry name" value="Acyl-CoA_Oxase/DH_mid-dom_sf"/>
</dbReference>
<dbReference type="GO" id="GO:0050660">
    <property type="term" value="F:flavin adenine dinucleotide binding"/>
    <property type="evidence" value="ECO:0007669"/>
    <property type="project" value="InterPro"/>
</dbReference>
<evidence type="ECO:0000256" key="5">
    <source>
        <dbReference type="SAM" id="Phobius"/>
    </source>
</evidence>
<reference evidence="7 8" key="2">
    <citation type="submission" date="2020-06" db="EMBL/GenBank/DDBJ databases">
        <title>Antribacter stalactiti gen. nov., sp. nov., a new member of the family Nacardiaceae isolated from a cave.</title>
        <authorList>
            <person name="Kim I.S."/>
        </authorList>
    </citation>
    <scope>NUCLEOTIDE SEQUENCE [LARGE SCALE GENOMIC DNA]</scope>
    <source>
        <strain evidence="7 8">YC2-7</strain>
    </source>
</reference>
<evidence type="ECO:0000256" key="3">
    <source>
        <dbReference type="ARBA" id="ARBA00022630"/>
    </source>
</evidence>
<dbReference type="SUPFAM" id="SSF47203">
    <property type="entry name" value="Acyl-CoA dehydrogenase C-terminal domain-like"/>
    <property type="match status" value="1"/>
</dbReference>
<dbReference type="EMBL" id="VCQU01000001">
    <property type="protein sequence ID" value="NMN93512.1"/>
    <property type="molecule type" value="Genomic_DNA"/>
</dbReference>
<keyword evidence="3" id="KW-0285">Flavoprotein</keyword>
<dbReference type="InterPro" id="IPR009075">
    <property type="entry name" value="AcylCo_DH/oxidase_C"/>
</dbReference>
<comment type="similarity">
    <text evidence="2">Belongs to the acyl-CoA dehydrogenase family.</text>
</comment>
<dbReference type="SUPFAM" id="SSF56645">
    <property type="entry name" value="Acyl-CoA dehydrogenase NM domain-like"/>
    <property type="match status" value="1"/>
</dbReference>
<dbReference type="Pfam" id="PF00441">
    <property type="entry name" value="Acyl-CoA_dh_1"/>
    <property type="match status" value="1"/>
</dbReference>